<gene>
    <name evidence="1" type="ORF">AX018_11142</name>
</gene>
<dbReference type="Proteomes" id="UP000248856">
    <property type="component" value="Unassembled WGS sequence"/>
</dbReference>
<comment type="caution">
    <text evidence="1">The sequence shown here is derived from an EMBL/GenBank/DDBJ whole genome shotgun (WGS) entry which is preliminary data.</text>
</comment>
<protein>
    <submittedName>
        <fullName evidence="1">Uncharacterized protein</fullName>
    </submittedName>
</protein>
<reference evidence="1 2" key="1">
    <citation type="submission" date="2018-06" db="EMBL/GenBank/DDBJ databases">
        <title>Genomic Encyclopedia of Archaeal and Bacterial Type Strains, Phase II (KMG-II): from individual species to whole genera.</title>
        <authorList>
            <person name="Goeker M."/>
        </authorList>
    </citation>
    <scope>NUCLEOTIDE SEQUENCE [LARGE SCALE GENOMIC DNA]</scope>
    <source>
        <strain evidence="1 2">CFPB 3232</strain>
    </source>
</reference>
<proteinExistence type="predicted"/>
<evidence type="ECO:0000313" key="2">
    <source>
        <dbReference type="Proteomes" id="UP000248856"/>
    </source>
</evidence>
<dbReference type="Pfam" id="PF20306">
    <property type="entry name" value="Sp-DndD"/>
    <property type="match status" value="1"/>
</dbReference>
<dbReference type="RefSeq" id="WP_111882820.1">
    <property type="nucleotide sequence ID" value="NZ_CBCSGC010000291.1"/>
</dbReference>
<keyword evidence="2" id="KW-1185">Reference proteome</keyword>
<organism evidence="1 2">
    <name type="scientific">Paracidovorax anthurii</name>
    <dbReference type="NCBI Taxonomy" id="78229"/>
    <lineage>
        <taxon>Bacteria</taxon>
        <taxon>Pseudomonadati</taxon>
        <taxon>Pseudomonadota</taxon>
        <taxon>Betaproteobacteria</taxon>
        <taxon>Burkholderiales</taxon>
        <taxon>Comamonadaceae</taxon>
        <taxon>Paracidovorax</taxon>
    </lineage>
</organism>
<name>A0A328Y9L1_9BURK</name>
<dbReference type="EMBL" id="QLTA01000114">
    <property type="protein sequence ID" value="RAR70599.1"/>
    <property type="molecule type" value="Genomic_DNA"/>
</dbReference>
<dbReference type="InterPro" id="IPR046882">
    <property type="entry name" value="Sp-DndD"/>
</dbReference>
<sequence length="71" mass="8208">MSEDHQEEAGVADLPLWADADANIRLSAVCEKYKVPLDVLTELVSLQRERQHQERAHGIFMRFEEILGRMD</sequence>
<accession>A0A328Y9L1</accession>
<evidence type="ECO:0000313" key="1">
    <source>
        <dbReference type="EMBL" id="RAR70599.1"/>
    </source>
</evidence>
<dbReference type="AlphaFoldDB" id="A0A328Y9L1"/>